<dbReference type="STRING" id="1538553.JT25_009430"/>
<feature type="transmembrane region" description="Helical" evidence="1">
    <location>
        <begin position="36"/>
        <end position="53"/>
    </location>
</feature>
<sequence length="173" mass="20467">MLEIEYEFREEDLVHFNEERLKRDPEMQKKIRQNRIFAPGVMMAIGLFYYVYYQDMTTTAYITILALAWSFASPFIMKMDLRRQFFDKYTEAEKKALFGIHWLSIEPEFLQERAPGGKSKTPWKDMLRVEKHKDYVYIYVDIDAAIVIPRATVKKGDLKAFAKQAEGMIERAG</sequence>
<dbReference type="Pfam" id="PF14317">
    <property type="entry name" value="YcxB"/>
    <property type="match status" value="1"/>
</dbReference>
<dbReference type="AlphaFoldDB" id="A0A126T3P8"/>
<feature type="domain" description="YcxB-like C-terminal" evidence="2">
    <location>
        <begin position="106"/>
        <end position="164"/>
    </location>
</feature>
<dbReference type="InterPro" id="IPR025588">
    <property type="entry name" value="YcxB-like_C"/>
</dbReference>
<dbReference type="RefSeq" id="WP_062328370.1">
    <property type="nucleotide sequence ID" value="NZ_CP014476.1"/>
</dbReference>
<gene>
    <name evidence="3" type="ORF">JT25_009430</name>
</gene>
<accession>A0A126T3P8</accession>
<evidence type="ECO:0000313" key="3">
    <source>
        <dbReference type="EMBL" id="AMK76709.1"/>
    </source>
</evidence>
<dbReference type="Proteomes" id="UP000030512">
    <property type="component" value="Chromosome"/>
</dbReference>
<keyword evidence="1" id="KW-0472">Membrane</keyword>
<proteinExistence type="predicted"/>
<keyword evidence="1" id="KW-0812">Transmembrane</keyword>
<evidence type="ECO:0000259" key="2">
    <source>
        <dbReference type="Pfam" id="PF14317"/>
    </source>
</evidence>
<feature type="transmembrane region" description="Helical" evidence="1">
    <location>
        <begin position="59"/>
        <end position="77"/>
    </location>
</feature>
<keyword evidence="1" id="KW-1133">Transmembrane helix</keyword>
<evidence type="ECO:0000313" key="4">
    <source>
        <dbReference type="Proteomes" id="UP000030512"/>
    </source>
</evidence>
<name>A0A126T3P8_9GAMM</name>
<evidence type="ECO:0000256" key="1">
    <source>
        <dbReference type="SAM" id="Phobius"/>
    </source>
</evidence>
<organism evidence="3 4">
    <name type="scientific">Methylomonas denitrificans</name>
    <dbReference type="NCBI Taxonomy" id="1538553"/>
    <lineage>
        <taxon>Bacteria</taxon>
        <taxon>Pseudomonadati</taxon>
        <taxon>Pseudomonadota</taxon>
        <taxon>Gammaproteobacteria</taxon>
        <taxon>Methylococcales</taxon>
        <taxon>Methylococcaceae</taxon>
        <taxon>Methylomonas</taxon>
    </lineage>
</organism>
<dbReference type="EMBL" id="CP014476">
    <property type="protein sequence ID" value="AMK76709.1"/>
    <property type="molecule type" value="Genomic_DNA"/>
</dbReference>
<protein>
    <recommendedName>
        <fullName evidence="2">YcxB-like C-terminal domain-containing protein</fullName>
    </recommendedName>
</protein>
<keyword evidence="4" id="KW-1185">Reference proteome</keyword>
<reference evidence="3 4" key="1">
    <citation type="journal article" date="2015" name="Environ. Microbiol.">
        <title>Methane oxidation coupled to nitrate reduction under hypoxia by the Gammaproteobacterium Methylomonas denitrificans, sp. nov. type strain FJG1.</title>
        <authorList>
            <person name="Kits K.D."/>
            <person name="Klotz M.G."/>
            <person name="Stein L.Y."/>
        </authorList>
    </citation>
    <scope>NUCLEOTIDE SEQUENCE [LARGE SCALE GENOMIC DNA]</scope>
    <source>
        <strain evidence="3 4">FJG1</strain>
    </source>
</reference>
<dbReference type="KEGG" id="mdn:JT25_009430"/>
<dbReference type="OrthoDB" id="5565912at2"/>